<protein>
    <submittedName>
        <fullName evidence="1">Uncharacterized protein</fullName>
    </submittedName>
</protein>
<keyword evidence="2" id="KW-1185">Reference proteome</keyword>
<dbReference type="AlphaFoldDB" id="A0A392RT74"/>
<reference evidence="1 2" key="1">
    <citation type="journal article" date="2018" name="Front. Plant Sci.">
        <title>Red Clover (Trifolium pratense) and Zigzag Clover (T. medium) - A Picture of Genomic Similarities and Differences.</title>
        <authorList>
            <person name="Dluhosova J."/>
            <person name="Istvanek J."/>
            <person name="Nedelnik J."/>
            <person name="Repkova J."/>
        </authorList>
    </citation>
    <scope>NUCLEOTIDE SEQUENCE [LARGE SCALE GENOMIC DNA]</scope>
    <source>
        <strain evidence="2">cv. 10/8</strain>
        <tissue evidence="1">Leaf</tissue>
    </source>
</reference>
<sequence>CNVCGKLKRDDDDLNIDDKGQDGVAIGGLSSYNGAFVSLPEFV</sequence>
<proteinExistence type="predicted"/>
<name>A0A392RT74_9FABA</name>
<evidence type="ECO:0000313" key="2">
    <source>
        <dbReference type="Proteomes" id="UP000265520"/>
    </source>
</evidence>
<organism evidence="1 2">
    <name type="scientific">Trifolium medium</name>
    <dbReference type="NCBI Taxonomy" id="97028"/>
    <lineage>
        <taxon>Eukaryota</taxon>
        <taxon>Viridiplantae</taxon>
        <taxon>Streptophyta</taxon>
        <taxon>Embryophyta</taxon>
        <taxon>Tracheophyta</taxon>
        <taxon>Spermatophyta</taxon>
        <taxon>Magnoliopsida</taxon>
        <taxon>eudicotyledons</taxon>
        <taxon>Gunneridae</taxon>
        <taxon>Pentapetalae</taxon>
        <taxon>rosids</taxon>
        <taxon>fabids</taxon>
        <taxon>Fabales</taxon>
        <taxon>Fabaceae</taxon>
        <taxon>Papilionoideae</taxon>
        <taxon>50 kb inversion clade</taxon>
        <taxon>NPAAA clade</taxon>
        <taxon>Hologalegina</taxon>
        <taxon>IRL clade</taxon>
        <taxon>Trifolieae</taxon>
        <taxon>Trifolium</taxon>
    </lineage>
</organism>
<dbReference type="Proteomes" id="UP000265520">
    <property type="component" value="Unassembled WGS sequence"/>
</dbReference>
<evidence type="ECO:0000313" key="1">
    <source>
        <dbReference type="EMBL" id="MCI39294.1"/>
    </source>
</evidence>
<dbReference type="EMBL" id="LXQA010265716">
    <property type="protein sequence ID" value="MCI39294.1"/>
    <property type="molecule type" value="Genomic_DNA"/>
</dbReference>
<accession>A0A392RT74</accession>
<comment type="caution">
    <text evidence="1">The sequence shown here is derived from an EMBL/GenBank/DDBJ whole genome shotgun (WGS) entry which is preliminary data.</text>
</comment>
<feature type="non-terminal residue" evidence="1">
    <location>
        <position position="1"/>
    </location>
</feature>